<dbReference type="PANTHER" id="PTHR46181:SF3">
    <property type="entry name" value="MITOCHONDRIAL GLYCINE TRANSPORTER"/>
    <property type="match status" value="1"/>
</dbReference>
<sequence length="686" mass="74980">MPGSLPFPTIRVPTKGTRKRTESITSSEGSERETYNVHGGMLRMAQVMGAKGKPVHCAVQEALYKNKGYELVLTGHSLGAGVAALLALTWANPETCLTVLSSGLPVGRRVSAYCFAPPCLVSPALSDLSQRLITSFTHSHDVVSRLSLGSVRDMNAVAAWLCEANKGGSDEGYAAVTKRALKWRAGYGRPEDPDWFLSMRKTLEANMVMADLFPPGRVLWAIRDGDLDPSHRLSANTGTSESASDAENKVRLFDVLDVEKMFGQIIFARDMLSSTGQRLRETSEYQCRKTLILLRLISFPVTYAAFVEFLLDIIWNVPFDAYSVHSTNVFCYDFGQPLRLKSAGLWMMEQSKQARSCRARALDGIDAVGAASVIVQHECERKDDGGALSGFASTVLLQPFDLLKTRLQQRDGRVDLRQKGSVIRVTKNVIASDGFVGLWRGTVPSLFRNVPGVALYMTSLSQVRTAMTKTSLFVGTRPASGTPSNGGSVLPRLSSHGNLLAGAFARVAVGFILNPLSVIKARFESDIYRSQYNSFPRAVAMIFRAGPKELFKGFVPSAMRDAPYAGIFVATYESIKRYTSNLSGSSSVLSSTAVHTVSAGSAGALATLATHPFDTKVQVRQEDRYQGLARTIRTVWQQRGIFGFFDGASLRVSRKVFSSAIGWAVYEGLLMVLYNNDKKNESDSRT</sequence>
<gene>
    <name evidence="8" type="ORF">A7U60_g2592</name>
</gene>
<feature type="repeat" description="Solcar" evidence="5">
    <location>
        <begin position="590"/>
        <end position="672"/>
    </location>
</feature>
<feature type="repeat" description="Solcar" evidence="5">
    <location>
        <begin position="493"/>
        <end position="578"/>
    </location>
</feature>
<dbReference type="InterPro" id="IPR002921">
    <property type="entry name" value="Fungal_lipase-type"/>
</dbReference>
<dbReference type="Proteomes" id="UP000757232">
    <property type="component" value="Unassembled WGS sequence"/>
</dbReference>
<evidence type="ECO:0000256" key="3">
    <source>
        <dbReference type="ARBA" id="ARBA00022989"/>
    </source>
</evidence>
<reference evidence="8" key="1">
    <citation type="submission" date="2016-06" db="EMBL/GenBank/DDBJ databases">
        <title>Draft Genome sequence of the fungus Inonotus baumii.</title>
        <authorList>
            <person name="Zhu H."/>
            <person name="Lin W."/>
        </authorList>
    </citation>
    <scope>NUCLEOTIDE SEQUENCE</scope>
    <source>
        <strain evidence="8">821</strain>
    </source>
</reference>
<dbReference type="InterPro" id="IPR029058">
    <property type="entry name" value="AB_hydrolase_fold"/>
</dbReference>
<feature type="region of interest" description="Disordered" evidence="6">
    <location>
        <begin position="1"/>
        <end position="33"/>
    </location>
</feature>
<protein>
    <submittedName>
        <fullName evidence="8">Mitochondrial carrier</fullName>
    </submittedName>
</protein>
<evidence type="ECO:0000256" key="4">
    <source>
        <dbReference type="ARBA" id="ARBA00023136"/>
    </source>
</evidence>
<feature type="domain" description="Fungal lipase-type" evidence="7">
    <location>
        <begin position="25"/>
        <end position="147"/>
    </location>
</feature>
<comment type="caution">
    <text evidence="8">The sequence shown here is derived from an EMBL/GenBank/DDBJ whole genome shotgun (WGS) entry which is preliminary data.</text>
</comment>
<evidence type="ECO:0000259" key="7">
    <source>
        <dbReference type="Pfam" id="PF01764"/>
    </source>
</evidence>
<dbReference type="InterPro" id="IPR018108">
    <property type="entry name" value="MCP_transmembrane"/>
</dbReference>
<dbReference type="AlphaFoldDB" id="A0A9Q5I209"/>
<evidence type="ECO:0000313" key="9">
    <source>
        <dbReference type="Proteomes" id="UP000757232"/>
    </source>
</evidence>
<feature type="repeat" description="Solcar" evidence="5">
    <location>
        <begin position="377"/>
        <end position="466"/>
    </location>
</feature>
<evidence type="ECO:0000256" key="5">
    <source>
        <dbReference type="PROSITE-ProRule" id="PRU00282"/>
    </source>
</evidence>
<keyword evidence="2 5" id="KW-0812">Transmembrane</keyword>
<dbReference type="Pfam" id="PF00153">
    <property type="entry name" value="Mito_carr"/>
    <property type="match status" value="3"/>
</dbReference>
<dbReference type="SUPFAM" id="SSF103506">
    <property type="entry name" value="Mitochondrial carrier"/>
    <property type="match status" value="1"/>
</dbReference>
<keyword evidence="3" id="KW-1133">Transmembrane helix</keyword>
<evidence type="ECO:0000256" key="1">
    <source>
        <dbReference type="ARBA" id="ARBA00004141"/>
    </source>
</evidence>
<dbReference type="InterPro" id="IPR023395">
    <property type="entry name" value="MCP_dom_sf"/>
</dbReference>
<dbReference type="SUPFAM" id="SSF53474">
    <property type="entry name" value="alpha/beta-Hydrolases"/>
    <property type="match status" value="1"/>
</dbReference>
<dbReference type="GO" id="GO:1904983">
    <property type="term" value="P:glycine import into mitochondrion"/>
    <property type="evidence" value="ECO:0007669"/>
    <property type="project" value="TreeGrafter"/>
</dbReference>
<accession>A0A9Q5I209</accession>
<dbReference type="Pfam" id="PF01764">
    <property type="entry name" value="Lipase_3"/>
    <property type="match status" value="1"/>
</dbReference>
<organism evidence="8 9">
    <name type="scientific">Sanghuangporus baumii</name>
    <name type="common">Phellinus baumii</name>
    <dbReference type="NCBI Taxonomy" id="108892"/>
    <lineage>
        <taxon>Eukaryota</taxon>
        <taxon>Fungi</taxon>
        <taxon>Dikarya</taxon>
        <taxon>Basidiomycota</taxon>
        <taxon>Agaricomycotina</taxon>
        <taxon>Agaricomycetes</taxon>
        <taxon>Hymenochaetales</taxon>
        <taxon>Hymenochaetaceae</taxon>
        <taxon>Sanghuangporus</taxon>
    </lineage>
</organism>
<dbReference type="GO" id="GO:0005739">
    <property type="term" value="C:mitochondrion"/>
    <property type="evidence" value="ECO:0007669"/>
    <property type="project" value="TreeGrafter"/>
</dbReference>
<dbReference type="PROSITE" id="PS50920">
    <property type="entry name" value="SOLCAR"/>
    <property type="match status" value="3"/>
</dbReference>
<dbReference type="CDD" id="cd00519">
    <property type="entry name" value="Lipase_3"/>
    <property type="match status" value="1"/>
</dbReference>
<name>A0A9Q5I209_SANBA</name>
<dbReference type="GO" id="GO:0016020">
    <property type="term" value="C:membrane"/>
    <property type="evidence" value="ECO:0007669"/>
    <property type="project" value="UniProtKB-SubCell"/>
</dbReference>
<proteinExistence type="predicted"/>
<dbReference type="EMBL" id="LNZH02000139">
    <property type="protein sequence ID" value="OCB90221.1"/>
    <property type="molecule type" value="Genomic_DNA"/>
</dbReference>
<dbReference type="Gene3D" id="3.40.50.1820">
    <property type="entry name" value="alpha/beta hydrolase"/>
    <property type="match status" value="1"/>
</dbReference>
<dbReference type="GO" id="GO:0006629">
    <property type="term" value="P:lipid metabolic process"/>
    <property type="evidence" value="ECO:0007669"/>
    <property type="project" value="InterPro"/>
</dbReference>
<dbReference type="OrthoDB" id="1924968at2759"/>
<evidence type="ECO:0000313" key="8">
    <source>
        <dbReference type="EMBL" id="OCB90221.1"/>
    </source>
</evidence>
<comment type="subcellular location">
    <subcellularLocation>
        <location evidence="1">Membrane</location>
        <topology evidence="1">Multi-pass membrane protein</topology>
    </subcellularLocation>
</comment>
<keyword evidence="4 5" id="KW-0472">Membrane</keyword>
<dbReference type="PANTHER" id="PTHR46181">
    <property type="entry name" value="MITOCHONDRIAL GLYCINE TRANSPORTER"/>
    <property type="match status" value="1"/>
</dbReference>
<keyword evidence="9" id="KW-1185">Reference proteome</keyword>
<evidence type="ECO:0000256" key="2">
    <source>
        <dbReference type="ARBA" id="ARBA00022692"/>
    </source>
</evidence>
<dbReference type="GO" id="GO:0015187">
    <property type="term" value="F:glycine transmembrane transporter activity"/>
    <property type="evidence" value="ECO:0007669"/>
    <property type="project" value="TreeGrafter"/>
</dbReference>
<evidence type="ECO:0000256" key="6">
    <source>
        <dbReference type="SAM" id="MobiDB-lite"/>
    </source>
</evidence>
<dbReference type="Gene3D" id="1.50.40.10">
    <property type="entry name" value="Mitochondrial carrier domain"/>
    <property type="match status" value="2"/>
</dbReference>